<reference evidence="2 3" key="1">
    <citation type="submission" date="2018-08" db="EMBL/GenBank/DDBJ databases">
        <authorList>
            <person name="Khan S.A."/>
        </authorList>
    </citation>
    <scope>NUCLEOTIDE SEQUENCE [LARGE SCALE GENOMIC DNA]</scope>
    <source>
        <strain evidence="2 3">GTF-13</strain>
    </source>
</reference>
<name>A0A3P3VKA6_9GAMM</name>
<feature type="domain" description="Glycosyltransferase subfamily 4-like N-terminal" evidence="1">
    <location>
        <begin position="16"/>
        <end position="158"/>
    </location>
</feature>
<dbReference type="CDD" id="cd03801">
    <property type="entry name" value="GT4_PimA-like"/>
    <property type="match status" value="1"/>
</dbReference>
<dbReference type="Gene3D" id="3.40.50.2000">
    <property type="entry name" value="Glycogen Phosphorylase B"/>
    <property type="match status" value="2"/>
</dbReference>
<dbReference type="GO" id="GO:0016757">
    <property type="term" value="F:glycosyltransferase activity"/>
    <property type="evidence" value="ECO:0007669"/>
    <property type="project" value="UniProtKB-ARBA"/>
</dbReference>
<dbReference type="EMBL" id="QWEZ01000002">
    <property type="protein sequence ID" value="RRJ82814.1"/>
    <property type="molecule type" value="Genomic_DNA"/>
</dbReference>
<evidence type="ECO:0000313" key="3">
    <source>
        <dbReference type="Proteomes" id="UP000280792"/>
    </source>
</evidence>
<dbReference type="SUPFAM" id="SSF53756">
    <property type="entry name" value="UDP-Glycosyltransferase/glycogen phosphorylase"/>
    <property type="match status" value="1"/>
</dbReference>
<dbReference type="Pfam" id="PF13439">
    <property type="entry name" value="Glyco_transf_4"/>
    <property type="match status" value="1"/>
</dbReference>
<accession>A0A3P3VKA6</accession>
<dbReference type="RefSeq" id="WP_125016900.1">
    <property type="nucleotide sequence ID" value="NZ_QWEZ01000002.1"/>
</dbReference>
<protein>
    <recommendedName>
        <fullName evidence="1">Glycosyltransferase subfamily 4-like N-terminal domain-containing protein</fullName>
    </recommendedName>
</protein>
<proteinExistence type="predicted"/>
<evidence type="ECO:0000259" key="1">
    <source>
        <dbReference type="Pfam" id="PF13439"/>
    </source>
</evidence>
<comment type="caution">
    <text evidence="2">The sequence shown here is derived from an EMBL/GenBank/DDBJ whole genome shotgun (WGS) entry which is preliminary data.</text>
</comment>
<reference evidence="2 3" key="2">
    <citation type="submission" date="2018-12" db="EMBL/GenBank/DDBJ databases">
        <title>Simiduia agarivorans gen. nov., sp. nov., a marine, agarolytic bacterium isolated from shallow coastal water from Keelung, Taiwan.</title>
        <authorList>
            <person name="Shieh W.Y."/>
        </authorList>
    </citation>
    <scope>NUCLEOTIDE SEQUENCE [LARGE SCALE GENOMIC DNA]</scope>
    <source>
        <strain evidence="2 3">GTF-13</strain>
    </source>
</reference>
<keyword evidence="3" id="KW-1185">Reference proteome</keyword>
<organism evidence="2 3">
    <name type="scientific">Aestuariirhabdus litorea</name>
    <dbReference type="NCBI Taxonomy" id="2528527"/>
    <lineage>
        <taxon>Bacteria</taxon>
        <taxon>Pseudomonadati</taxon>
        <taxon>Pseudomonadota</taxon>
        <taxon>Gammaproteobacteria</taxon>
        <taxon>Oceanospirillales</taxon>
        <taxon>Aestuariirhabdaceae</taxon>
        <taxon>Aestuariirhabdus</taxon>
    </lineage>
</organism>
<evidence type="ECO:0000313" key="2">
    <source>
        <dbReference type="EMBL" id="RRJ82814.1"/>
    </source>
</evidence>
<dbReference type="AlphaFoldDB" id="A0A3P3VKA6"/>
<dbReference type="Proteomes" id="UP000280792">
    <property type="component" value="Unassembled WGS sequence"/>
</dbReference>
<dbReference type="InterPro" id="IPR028098">
    <property type="entry name" value="Glyco_trans_4-like_N"/>
</dbReference>
<sequence length="378" mass="41875">MRILLVEGTGNGFLSHYAHALALGLSDAGAQVRLLSSQKAELADQPLPLEVAYRLPTGRFAWRQLRREVILYQPEIVHLQWVGHPLAALRFVLFCQRRKVRVVYTPHNLLPHRNRWLSQPLYRWLYHRVDKVIARDAHIAWGLQELLDMTSERCALVPGSPNLISNPQLPRRLPLAVAALPAASLRLLQFGYGGLKKGTSAFIESLLAQPCLDGVQLVLAGERALAGVDPQLLEKLRASIPVVVIDRYINTSEAAAIFDHADLLLMPYQMQCHSPVLDLARALDRPVLRSHLATHPDFVDGLHGWSYPADQQGALTAELARLIANPGHVKVLHRGQGAQEESRLLARLVRQHLGIYTELVRAPVGAVRPEVASVAGGL</sequence>
<gene>
    <name evidence="2" type="ORF">D0544_13265</name>
</gene>